<protein>
    <submittedName>
        <fullName evidence="2">Uncharacterized protein</fullName>
    </submittedName>
</protein>
<sequence length="74" mass="8313">MKEAVVIAVVELLAIIFATAVWVYLDARAHAGRGRPIVSSYGSINLNTPAAWFLACLVMWEMFFPHYIAERSWA</sequence>
<organism evidence="2 3">
    <name type="scientific">Mycobacterium vicinigordonae</name>
    <dbReference type="NCBI Taxonomy" id="1719132"/>
    <lineage>
        <taxon>Bacteria</taxon>
        <taxon>Bacillati</taxon>
        <taxon>Actinomycetota</taxon>
        <taxon>Actinomycetes</taxon>
        <taxon>Mycobacteriales</taxon>
        <taxon>Mycobacteriaceae</taxon>
        <taxon>Mycobacterium</taxon>
    </lineage>
</organism>
<reference evidence="2" key="2">
    <citation type="submission" date="2020-07" db="EMBL/GenBank/DDBJ databases">
        <authorList>
            <person name="Yu X."/>
        </authorList>
    </citation>
    <scope>NUCLEOTIDE SEQUENCE [LARGE SCALE GENOMIC DNA]</scope>
    <source>
        <strain evidence="2">24T</strain>
    </source>
</reference>
<feature type="transmembrane region" description="Helical" evidence="1">
    <location>
        <begin position="46"/>
        <end position="68"/>
    </location>
</feature>
<reference evidence="2" key="1">
    <citation type="submission" date="2020-07" db="EMBL/GenBank/DDBJ databases">
        <title>Description of Mycobacterium gordonae subsp. intergordonae subsp.nov. and Mycobacterium gordonae subsp. gordonae subsp. nov.</title>
        <authorList>
            <person name="Huang H."/>
        </authorList>
    </citation>
    <scope>NUCLEOTIDE SEQUENCE [LARGE SCALE GENOMIC DNA]</scope>
    <source>
        <strain evidence="2">24T</strain>
    </source>
</reference>
<name>A0A7D6HMK1_9MYCO</name>
<keyword evidence="1" id="KW-1133">Transmembrane helix</keyword>
<keyword evidence="1" id="KW-0472">Membrane</keyword>
<dbReference type="KEGG" id="mgor:H0P51_19680"/>
<gene>
    <name evidence="2" type="ORF">H0P51_19680</name>
</gene>
<proteinExistence type="predicted"/>
<evidence type="ECO:0000313" key="3">
    <source>
        <dbReference type="Proteomes" id="UP000510682"/>
    </source>
</evidence>
<dbReference type="EMBL" id="CP059165">
    <property type="protein sequence ID" value="QLL05991.1"/>
    <property type="molecule type" value="Genomic_DNA"/>
</dbReference>
<accession>A0A7D6HMK1</accession>
<dbReference type="RefSeq" id="WP_180914572.1">
    <property type="nucleotide sequence ID" value="NZ_CP059165.1"/>
</dbReference>
<evidence type="ECO:0000256" key="1">
    <source>
        <dbReference type="SAM" id="Phobius"/>
    </source>
</evidence>
<keyword evidence="3" id="KW-1185">Reference proteome</keyword>
<keyword evidence="1" id="KW-0812">Transmembrane</keyword>
<dbReference type="Proteomes" id="UP000510682">
    <property type="component" value="Chromosome"/>
</dbReference>
<dbReference type="AlphaFoldDB" id="A0A7D6HMK1"/>
<feature type="transmembrane region" description="Helical" evidence="1">
    <location>
        <begin position="6"/>
        <end position="25"/>
    </location>
</feature>
<evidence type="ECO:0000313" key="2">
    <source>
        <dbReference type="EMBL" id="QLL05991.1"/>
    </source>
</evidence>